<proteinExistence type="predicted"/>
<comment type="caution">
    <text evidence="1">The sequence shown here is derived from an EMBL/GenBank/DDBJ whole genome shotgun (WGS) entry which is preliminary data.</text>
</comment>
<reference evidence="1 2" key="1">
    <citation type="journal article" date="2023" name="Mol. Biol. Evol.">
        <title>Genomics of Secondarily Temperate Adaptation in the Only Non-Antarctic Icefish.</title>
        <authorList>
            <person name="Rivera-Colon A.G."/>
            <person name="Rayamajhi N."/>
            <person name="Minhas B.F."/>
            <person name="Madrigal G."/>
            <person name="Bilyk K.T."/>
            <person name="Yoon V."/>
            <person name="Hune M."/>
            <person name="Gregory S."/>
            <person name="Cheng C.H.C."/>
            <person name="Catchen J.M."/>
        </authorList>
    </citation>
    <scope>NUCLEOTIDE SEQUENCE [LARGE SCALE GENOMIC DNA]</scope>
    <source>
        <strain evidence="1">JC2023a</strain>
    </source>
</reference>
<dbReference type="AlphaFoldDB" id="A0AAN8CPT9"/>
<keyword evidence="2" id="KW-1185">Reference proteome</keyword>
<name>A0AAN8CPT9_9TELE</name>
<evidence type="ECO:0000313" key="2">
    <source>
        <dbReference type="Proteomes" id="UP001335648"/>
    </source>
</evidence>
<protein>
    <submittedName>
        <fullName evidence="1">Uncharacterized protein</fullName>
    </submittedName>
</protein>
<dbReference type="EMBL" id="JAULUE010002049">
    <property type="protein sequence ID" value="KAK5907490.1"/>
    <property type="molecule type" value="Genomic_DNA"/>
</dbReference>
<sequence length="66" mass="7690">MDKGTPKMEAQRGQMSLVGACWTERLTSEEERKRWREKMAKAEELRNTAGIHTELLRPAYFQPGRP</sequence>
<dbReference type="Proteomes" id="UP001335648">
    <property type="component" value="Unassembled WGS sequence"/>
</dbReference>
<gene>
    <name evidence="1" type="ORF">CesoFtcFv8_005337</name>
</gene>
<accession>A0AAN8CPT9</accession>
<evidence type="ECO:0000313" key="1">
    <source>
        <dbReference type="EMBL" id="KAK5907490.1"/>
    </source>
</evidence>
<organism evidence="1 2">
    <name type="scientific">Champsocephalus esox</name>
    <name type="common">pike icefish</name>
    <dbReference type="NCBI Taxonomy" id="159716"/>
    <lineage>
        <taxon>Eukaryota</taxon>
        <taxon>Metazoa</taxon>
        <taxon>Chordata</taxon>
        <taxon>Craniata</taxon>
        <taxon>Vertebrata</taxon>
        <taxon>Euteleostomi</taxon>
        <taxon>Actinopterygii</taxon>
        <taxon>Neopterygii</taxon>
        <taxon>Teleostei</taxon>
        <taxon>Neoteleostei</taxon>
        <taxon>Acanthomorphata</taxon>
        <taxon>Eupercaria</taxon>
        <taxon>Perciformes</taxon>
        <taxon>Notothenioidei</taxon>
        <taxon>Channichthyidae</taxon>
        <taxon>Champsocephalus</taxon>
    </lineage>
</organism>